<dbReference type="InterPro" id="IPR011989">
    <property type="entry name" value="ARM-like"/>
</dbReference>
<keyword evidence="2" id="KW-1185">Reference proteome</keyword>
<accession>A0ABZ1QFX6</accession>
<dbReference type="RefSeq" id="WP_328739754.1">
    <property type="nucleotide sequence ID" value="NZ_CP108036.1"/>
</dbReference>
<sequence>MLRYPADLGPQAAPYADAVRPLLTCPGEWSRVGAAEAWWRITGDAAPAVAALLAELAPLAGHPTTPLVLRTVRILGAIGGPAAAALPALHEVTTSPRRYGDIRVDEELHRAARQALTAIAPARALDTP</sequence>
<dbReference type="GeneID" id="95498618"/>
<reference evidence="1" key="1">
    <citation type="submission" date="2022-10" db="EMBL/GenBank/DDBJ databases">
        <title>The complete genomes of actinobacterial strains from the NBC collection.</title>
        <authorList>
            <person name="Joergensen T.S."/>
            <person name="Alvarez Arevalo M."/>
            <person name="Sterndorff E.B."/>
            <person name="Faurdal D."/>
            <person name="Vuksanovic O."/>
            <person name="Mourched A.-S."/>
            <person name="Charusanti P."/>
            <person name="Shaw S."/>
            <person name="Blin K."/>
            <person name="Weber T."/>
        </authorList>
    </citation>
    <scope>NUCLEOTIDE SEQUENCE</scope>
    <source>
        <strain evidence="1">NBC_00303</strain>
    </source>
</reference>
<proteinExistence type="predicted"/>
<evidence type="ECO:0000313" key="2">
    <source>
        <dbReference type="Proteomes" id="UP001432312"/>
    </source>
</evidence>
<gene>
    <name evidence="1" type="ORF">OHA91_21260</name>
</gene>
<dbReference type="Proteomes" id="UP001432312">
    <property type="component" value="Chromosome"/>
</dbReference>
<evidence type="ECO:0000313" key="1">
    <source>
        <dbReference type="EMBL" id="WUN80823.1"/>
    </source>
</evidence>
<name>A0ABZ1QFX6_9ACTN</name>
<dbReference type="Gene3D" id="1.25.10.10">
    <property type="entry name" value="Leucine-rich Repeat Variant"/>
    <property type="match status" value="1"/>
</dbReference>
<dbReference type="EMBL" id="CP108036">
    <property type="protein sequence ID" value="WUN80823.1"/>
    <property type="molecule type" value="Genomic_DNA"/>
</dbReference>
<protein>
    <submittedName>
        <fullName evidence="1">Uncharacterized protein</fullName>
    </submittedName>
</protein>
<organism evidence="1 2">
    <name type="scientific">Streptomyces erythrochromogenes</name>
    <dbReference type="NCBI Taxonomy" id="285574"/>
    <lineage>
        <taxon>Bacteria</taxon>
        <taxon>Bacillati</taxon>
        <taxon>Actinomycetota</taxon>
        <taxon>Actinomycetes</taxon>
        <taxon>Kitasatosporales</taxon>
        <taxon>Streptomycetaceae</taxon>
        <taxon>Streptomyces</taxon>
    </lineage>
</organism>